<keyword evidence="1" id="KW-0472">Membrane</keyword>
<reference evidence="2 3" key="1">
    <citation type="submission" date="2018-11" db="EMBL/GenBank/DDBJ databases">
        <authorList>
            <person name="Kleinhagauer T."/>
            <person name="Glaeser S.P."/>
            <person name="Spergser J."/>
            <person name="Ruckert C."/>
            <person name="Kaempfer P."/>
            <person name="Busse H.-J."/>
        </authorList>
    </citation>
    <scope>NUCLEOTIDE SEQUENCE [LARGE SCALE GENOMIC DNA]</scope>
    <source>
        <strain evidence="2 3">W8</strain>
    </source>
</reference>
<dbReference type="EMBL" id="CP033897">
    <property type="protein sequence ID" value="AZA10997.1"/>
    <property type="molecule type" value="Genomic_DNA"/>
</dbReference>
<proteinExistence type="predicted"/>
<feature type="transmembrane region" description="Helical" evidence="1">
    <location>
        <begin position="41"/>
        <end position="58"/>
    </location>
</feature>
<feature type="transmembrane region" description="Helical" evidence="1">
    <location>
        <begin position="95"/>
        <end position="119"/>
    </location>
</feature>
<name>A0A3G6IZ82_9CORY</name>
<feature type="transmembrane region" description="Helical" evidence="1">
    <location>
        <begin position="70"/>
        <end position="89"/>
    </location>
</feature>
<dbReference type="OrthoDB" id="4409983at2"/>
<evidence type="ECO:0000256" key="1">
    <source>
        <dbReference type="SAM" id="Phobius"/>
    </source>
</evidence>
<organism evidence="2 3">
    <name type="scientific">Corynebacterium gerontici</name>
    <dbReference type="NCBI Taxonomy" id="2079234"/>
    <lineage>
        <taxon>Bacteria</taxon>
        <taxon>Bacillati</taxon>
        <taxon>Actinomycetota</taxon>
        <taxon>Actinomycetes</taxon>
        <taxon>Mycobacteriales</taxon>
        <taxon>Corynebacteriaceae</taxon>
        <taxon>Corynebacterium</taxon>
    </lineage>
</organism>
<dbReference type="RefSeq" id="WP_123933469.1">
    <property type="nucleotide sequence ID" value="NZ_CP033897.1"/>
</dbReference>
<evidence type="ECO:0000313" key="3">
    <source>
        <dbReference type="Proteomes" id="UP000271587"/>
    </source>
</evidence>
<dbReference type="AlphaFoldDB" id="A0A3G6IZ82"/>
<keyword evidence="3" id="KW-1185">Reference proteome</keyword>
<protein>
    <submittedName>
        <fullName evidence="2">Uncharacterized protein</fullName>
    </submittedName>
</protein>
<keyword evidence="1" id="KW-0812">Transmembrane</keyword>
<gene>
    <name evidence="2" type="ORF">CGERO_03390</name>
</gene>
<evidence type="ECO:0000313" key="2">
    <source>
        <dbReference type="EMBL" id="AZA10997.1"/>
    </source>
</evidence>
<dbReference type="Proteomes" id="UP000271587">
    <property type="component" value="Chromosome"/>
</dbReference>
<accession>A0A3G6IZ82</accession>
<sequence length="124" mass="13308">MNSKFTPLIASIALLALLLGTFVYALISKPSTSITSQWFPAIFYVAVLLIAALSIAAMRRHRQRSRPVAIIHTISMLSVILGVTSFYIFNAPTTINIFGFLTVAGGSIIACLSAIPLTVSPEPQ</sequence>
<dbReference type="KEGG" id="cgk:CGERO_03390"/>
<keyword evidence="1" id="KW-1133">Transmembrane helix</keyword>